<gene>
    <name evidence="2" type="ORF">IC609_10230</name>
</gene>
<evidence type="ECO:0000313" key="3">
    <source>
        <dbReference type="Proteomes" id="UP000647424"/>
    </source>
</evidence>
<reference evidence="2" key="1">
    <citation type="submission" date="2020-09" db="EMBL/GenBank/DDBJ databases">
        <title>Genome seq and assembly of Limnohabitants sp.</title>
        <authorList>
            <person name="Chhetri G."/>
        </authorList>
    </citation>
    <scope>NUCLEOTIDE SEQUENCE</scope>
    <source>
        <strain evidence="2">JUR4</strain>
    </source>
</reference>
<sequence length="209" mass="23694">MGNFPKDIYTEPREIDVHTLRNLGPLAAMAGIWEGQRGLDVKPKAEGPKKQAYMEHIELQPIDPQTNGPQLLYGLRYHTHVTKPEQVKTYHDQVGYWLWEPATSTVLHTLTIPRGMVVMAHGQAAPDAKTFELVATHVDPHFGIRSAPFLDHAFKTVEFRIKVTIHDNGTWGYEEDTVLKIQGQDELFHHTDRNLLQRVAAPTPNPLAR</sequence>
<comment type="caution">
    <text evidence="2">The sequence shown here is derived from an EMBL/GenBank/DDBJ whole genome shotgun (WGS) entry which is preliminary data.</text>
</comment>
<dbReference type="RefSeq" id="WP_191819395.1">
    <property type="nucleotide sequence ID" value="NZ_JACYFT010000002.1"/>
</dbReference>
<dbReference type="InterPro" id="IPR014878">
    <property type="entry name" value="THAP4-like_heme-bd"/>
</dbReference>
<organism evidence="2 3">
    <name type="scientific">Limnohabitans radicicola</name>
    <dbReference type="NCBI Taxonomy" id="2771427"/>
    <lineage>
        <taxon>Bacteria</taxon>
        <taxon>Pseudomonadati</taxon>
        <taxon>Pseudomonadota</taxon>
        <taxon>Betaproteobacteria</taxon>
        <taxon>Burkholderiales</taxon>
        <taxon>Comamonadaceae</taxon>
        <taxon>Limnohabitans</taxon>
    </lineage>
</organism>
<dbReference type="Pfam" id="PF08768">
    <property type="entry name" value="THAP4_heme-bd"/>
    <property type="match status" value="1"/>
</dbReference>
<keyword evidence="3" id="KW-1185">Reference proteome</keyword>
<dbReference type="EMBL" id="JACYFT010000002">
    <property type="protein sequence ID" value="MBD8050923.1"/>
    <property type="molecule type" value="Genomic_DNA"/>
</dbReference>
<evidence type="ECO:0000259" key="1">
    <source>
        <dbReference type="Pfam" id="PF08768"/>
    </source>
</evidence>
<dbReference type="AlphaFoldDB" id="A0A927FIY9"/>
<dbReference type="Gene3D" id="2.40.128.20">
    <property type="match status" value="1"/>
</dbReference>
<protein>
    <submittedName>
        <fullName evidence="2">FABP family protein</fullName>
    </submittedName>
</protein>
<dbReference type="SUPFAM" id="SSF50814">
    <property type="entry name" value="Lipocalins"/>
    <property type="match status" value="1"/>
</dbReference>
<dbReference type="PIRSF" id="PIRSF036226">
    <property type="entry name" value="UCP036226"/>
    <property type="match status" value="1"/>
</dbReference>
<evidence type="ECO:0000313" key="2">
    <source>
        <dbReference type="EMBL" id="MBD8050923.1"/>
    </source>
</evidence>
<accession>A0A927FIY9</accession>
<proteinExistence type="predicted"/>
<dbReference type="Proteomes" id="UP000647424">
    <property type="component" value="Unassembled WGS sequence"/>
</dbReference>
<feature type="domain" description="THAP4-like heme-binding" evidence="1">
    <location>
        <begin position="22"/>
        <end position="198"/>
    </location>
</feature>
<dbReference type="InterPro" id="IPR012674">
    <property type="entry name" value="Calycin"/>
</dbReference>
<dbReference type="InterPro" id="IPR014602">
    <property type="entry name" value="UCP036226"/>
</dbReference>
<name>A0A927FIY9_9BURK</name>